<dbReference type="KEGG" id="sfol:H3H32_06920"/>
<reference evidence="2 3" key="1">
    <citation type="submission" date="2020-07" db="EMBL/GenBank/DDBJ databases">
        <title>Spirosoma foliorum sp. nov., isolated from the leaves on the Nejang mountain Korea, Republic of.</title>
        <authorList>
            <person name="Ho H."/>
            <person name="Lee Y.-J."/>
            <person name="Nurcahyanto D.-A."/>
            <person name="Kim S.-G."/>
        </authorList>
    </citation>
    <scope>NUCLEOTIDE SEQUENCE [LARGE SCALE GENOMIC DNA]</scope>
    <source>
        <strain evidence="2 3">PL0136</strain>
    </source>
</reference>
<dbReference type="EMBL" id="CP059732">
    <property type="protein sequence ID" value="QMW04655.1"/>
    <property type="molecule type" value="Genomic_DNA"/>
</dbReference>
<dbReference type="InterPro" id="IPR036514">
    <property type="entry name" value="SGNH_hydro_sf"/>
</dbReference>
<organism evidence="2 3">
    <name type="scientific">Spirosoma foliorum</name>
    <dbReference type="NCBI Taxonomy" id="2710596"/>
    <lineage>
        <taxon>Bacteria</taxon>
        <taxon>Pseudomonadati</taxon>
        <taxon>Bacteroidota</taxon>
        <taxon>Cytophagia</taxon>
        <taxon>Cytophagales</taxon>
        <taxon>Cytophagaceae</taxon>
        <taxon>Spirosoma</taxon>
    </lineage>
</organism>
<sequence>MKKTVTPPPPTSPQTPPSRKRLLLFKGIALLFPFLLLALIEGLLRLFSYGHDLHLFVEDPQNKGFLVMNQYTSEKYFSETENATIGNFEPFRKQKAEGTFRIFVLGESTTIGYPYMHNGSFHRWLQYRLMHTFPNKEFEIINLALTAVNTYTVADFAKQLGDYSPDAVLVYVGHNEYYGALGVGSTSSLAHSPTLIRLLIKLRQFRLVQLLANTINGIRKAVSGQKVDLRENLMKRMAADQQIVYGSATYQAGIEQFKTNLNDVCRELSERHIPVFISNLVSNEKDLTPFISSPDNGPTSAQTQYQLANQAYANGNFTEAKKGFVRAKELDMLRFRAPEAMNQSIQEVLTNYPVVTLVDTKQAFEAHSPHGILGQETLLEHVHPNLFGYALLSDAFYEALKKSRLLPSDRTHELSLAELRQRMPITTVDSLKGVYEMMILKEGWPFNVPMPPEEKRPKTEEEQLAGALVVKQISWPDAMNRLVGYYVAQKNFAKALQVTEAQVLEYPYNPVFYDQAAKLSLALTKNEQAVTYLKKAFRLENSFERAQPLFITLLKLDRPEEALPYLQYAAAHTQSGFSLNELQSFVQQLVAIKNQFAQDTTNVNLSNQLALGYLKFANATAATKYVEKTLRLDSHNAIALQLKEKIRSIQK</sequence>
<dbReference type="Gene3D" id="3.40.50.1110">
    <property type="entry name" value="SGNH hydrolase"/>
    <property type="match status" value="1"/>
</dbReference>
<dbReference type="Gene3D" id="1.25.40.10">
    <property type="entry name" value="Tetratricopeptide repeat domain"/>
    <property type="match status" value="1"/>
</dbReference>
<keyword evidence="1" id="KW-1133">Transmembrane helix</keyword>
<dbReference type="PANTHER" id="PTHR30383">
    <property type="entry name" value="THIOESTERASE 1/PROTEASE 1/LYSOPHOSPHOLIPASE L1"/>
    <property type="match status" value="1"/>
</dbReference>
<dbReference type="AlphaFoldDB" id="A0A7G5H0L3"/>
<dbReference type="InterPro" id="IPR051532">
    <property type="entry name" value="Ester_Hydrolysis_Enzymes"/>
</dbReference>
<keyword evidence="1" id="KW-0472">Membrane</keyword>
<dbReference type="Proteomes" id="UP000515369">
    <property type="component" value="Chromosome"/>
</dbReference>
<evidence type="ECO:0000256" key="1">
    <source>
        <dbReference type="SAM" id="Phobius"/>
    </source>
</evidence>
<evidence type="ECO:0008006" key="4">
    <source>
        <dbReference type="Google" id="ProtNLM"/>
    </source>
</evidence>
<gene>
    <name evidence="2" type="ORF">H3H32_06920</name>
</gene>
<dbReference type="SUPFAM" id="SSF48452">
    <property type="entry name" value="TPR-like"/>
    <property type="match status" value="1"/>
</dbReference>
<proteinExistence type="predicted"/>
<dbReference type="SUPFAM" id="SSF52266">
    <property type="entry name" value="SGNH hydrolase"/>
    <property type="match status" value="1"/>
</dbReference>
<dbReference type="InterPro" id="IPR011990">
    <property type="entry name" value="TPR-like_helical_dom_sf"/>
</dbReference>
<accession>A0A7G5H0L3</accession>
<evidence type="ECO:0000313" key="2">
    <source>
        <dbReference type="EMBL" id="QMW04655.1"/>
    </source>
</evidence>
<name>A0A7G5H0L3_9BACT</name>
<keyword evidence="1" id="KW-0812">Transmembrane</keyword>
<dbReference type="GO" id="GO:0004622">
    <property type="term" value="F:phosphatidylcholine lysophospholipase activity"/>
    <property type="evidence" value="ECO:0007669"/>
    <property type="project" value="TreeGrafter"/>
</dbReference>
<keyword evidence="3" id="KW-1185">Reference proteome</keyword>
<evidence type="ECO:0000313" key="3">
    <source>
        <dbReference type="Proteomes" id="UP000515369"/>
    </source>
</evidence>
<dbReference type="RefSeq" id="WP_182462008.1">
    <property type="nucleotide sequence ID" value="NZ_CP059732.1"/>
</dbReference>
<protein>
    <recommendedName>
        <fullName evidence="4">SGNH hydrolase-type esterase domain-containing protein</fullName>
    </recommendedName>
</protein>
<dbReference type="PANTHER" id="PTHR30383:SF5">
    <property type="entry name" value="SGNH HYDROLASE-TYPE ESTERASE DOMAIN-CONTAINING PROTEIN"/>
    <property type="match status" value="1"/>
</dbReference>
<dbReference type="CDD" id="cd00229">
    <property type="entry name" value="SGNH_hydrolase"/>
    <property type="match status" value="1"/>
</dbReference>
<feature type="transmembrane region" description="Helical" evidence="1">
    <location>
        <begin position="21"/>
        <end position="40"/>
    </location>
</feature>